<dbReference type="RefSeq" id="WP_390209260.1">
    <property type="nucleotide sequence ID" value="NZ_JBHLXJ010000002.1"/>
</dbReference>
<dbReference type="Pfam" id="PF12697">
    <property type="entry name" value="Abhydrolase_6"/>
    <property type="match status" value="1"/>
</dbReference>
<dbReference type="Gene3D" id="3.40.50.1820">
    <property type="entry name" value="alpha/beta hydrolase"/>
    <property type="match status" value="1"/>
</dbReference>
<protein>
    <submittedName>
        <fullName evidence="4">Alpha/beta fold hydrolase</fullName>
    </submittedName>
</protein>
<organism evidence="4 5">
    <name type="scientific">Undibacterium danionis</name>
    <dbReference type="NCBI Taxonomy" id="1812100"/>
    <lineage>
        <taxon>Bacteria</taxon>
        <taxon>Pseudomonadati</taxon>
        <taxon>Pseudomonadota</taxon>
        <taxon>Betaproteobacteria</taxon>
        <taxon>Burkholderiales</taxon>
        <taxon>Oxalobacteraceae</taxon>
        <taxon>Undibacterium</taxon>
    </lineage>
</organism>
<accession>A0ABV6I8T5</accession>
<proteinExistence type="predicted"/>
<name>A0ABV6I8T5_9BURK</name>
<dbReference type="InterPro" id="IPR050266">
    <property type="entry name" value="AB_hydrolase_sf"/>
</dbReference>
<dbReference type="InterPro" id="IPR029058">
    <property type="entry name" value="AB_hydrolase_fold"/>
</dbReference>
<sequence>MKLTSFYTTKDAAKYPVKRIAFIMLIALISSLNSNSARAATATTAATMSISTPSQATSAVEYQIGSMYVEEYLNPNAKGAPIILIPGLSSGGYIWDETVKALRNEHSLYVITLAGFNGKPAIAGPKIVKAKQSLLELITSKQIDKPILVGHSLGSLLSTWFAVDHSALIRGVFAIDGLPVFPRTENVPAAQRPAMAQAAKTQMANVTQAVFAEQQLQYMRGMGVVDEKNAQTLAELSSKSDRVAVAEYMGELLELDIRADLPKISVPLTFISPYYAPDFAPANLSEEAKHAYYGTLLKGVPQLNIVGITNSRHFPMVDQPKVFADKLTQFIKSLP</sequence>
<evidence type="ECO:0000256" key="2">
    <source>
        <dbReference type="SAM" id="SignalP"/>
    </source>
</evidence>
<evidence type="ECO:0000256" key="1">
    <source>
        <dbReference type="ARBA" id="ARBA00022801"/>
    </source>
</evidence>
<evidence type="ECO:0000313" key="4">
    <source>
        <dbReference type="EMBL" id="MFC0348232.1"/>
    </source>
</evidence>
<dbReference type="PANTHER" id="PTHR43798:SF31">
    <property type="entry name" value="AB HYDROLASE SUPERFAMILY PROTEIN YCLE"/>
    <property type="match status" value="1"/>
</dbReference>
<keyword evidence="1 4" id="KW-0378">Hydrolase</keyword>
<comment type="caution">
    <text evidence="4">The sequence shown here is derived from an EMBL/GenBank/DDBJ whole genome shotgun (WGS) entry which is preliminary data.</text>
</comment>
<keyword evidence="5" id="KW-1185">Reference proteome</keyword>
<dbReference type="InterPro" id="IPR000073">
    <property type="entry name" value="AB_hydrolase_1"/>
</dbReference>
<dbReference type="EMBL" id="JBHLXJ010000002">
    <property type="protein sequence ID" value="MFC0348232.1"/>
    <property type="molecule type" value="Genomic_DNA"/>
</dbReference>
<gene>
    <name evidence="4" type="ORF">ACFFJH_00270</name>
</gene>
<evidence type="ECO:0000313" key="5">
    <source>
        <dbReference type="Proteomes" id="UP001589844"/>
    </source>
</evidence>
<feature type="domain" description="AB hydrolase-1" evidence="3">
    <location>
        <begin position="82"/>
        <end position="325"/>
    </location>
</feature>
<dbReference type="PANTHER" id="PTHR43798">
    <property type="entry name" value="MONOACYLGLYCEROL LIPASE"/>
    <property type="match status" value="1"/>
</dbReference>
<evidence type="ECO:0000259" key="3">
    <source>
        <dbReference type="Pfam" id="PF12697"/>
    </source>
</evidence>
<feature type="chain" id="PRO_5045572719" evidence="2">
    <location>
        <begin position="40"/>
        <end position="335"/>
    </location>
</feature>
<keyword evidence="2" id="KW-0732">Signal</keyword>
<dbReference type="GO" id="GO:0016787">
    <property type="term" value="F:hydrolase activity"/>
    <property type="evidence" value="ECO:0007669"/>
    <property type="project" value="UniProtKB-KW"/>
</dbReference>
<feature type="signal peptide" evidence="2">
    <location>
        <begin position="1"/>
        <end position="39"/>
    </location>
</feature>
<reference evidence="4 5" key="1">
    <citation type="submission" date="2024-09" db="EMBL/GenBank/DDBJ databases">
        <authorList>
            <person name="Sun Q."/>
            <person name="Mori K."/>
        </authorList>
    </citation>
    <scope>NUCLEOTIDE SEQUENCE [LARGE SCALE GENOMIC DNA]</scope>
    <source>
        <strain evidence="4 5">CCM 8677</strain>
    </source>
</reference>
<dbReference type="SUPFAM" id="SSF53474">
    <property type="entry name" value="alpha/beta-Hydrolases"/>
    <property type="match status" value="1"/>
</dbReference>
<dbReference type="Proteomes" id="UP001589844">
    <property type="component" value="Unassembled WGS sequence"/>
</dbReference>